<feature type="transmembrane region" description="Helical" evidence="7">
    <location>
        <begin position="335"/>
        <end position="355"/>
    </location>
</feature>
<keyword evidence="4 7" id="KW-0812">Transmembrane</keyword>
<feature type="transmembrane region" description="Helical" evidence="7">
    <location>
        <begin position="403"/>
        <end position="424"/>
    </location>
</feature>
<dbReference type="AlphaFoldDB" id="A0A8H7W0J5"/>
<dbReference type="InterPro" id="IPR036259">
    <property type="entry name" value="MFS_trans_sf"/>
</dbReference>
<dbReference type="InterPro" id="IPR050360">
    <property type="entry name" value="MFS_Sugar_Transporters"/>
</dbReference>
<keyword evidence="3" id="KW-0813">Transport</keyword>
<dbReference type="EMBL" id="JAFJYH010000364">
    <property type="protein sequence ID" value="KAG4412630.1"/>
    <property type="molecule type" value="Genomic_DNA"/>
</dbReference>
<evidence type="ECO:0000256" key="5">
    <source>
        <dbReference type="ARBA" id="ARBA00022989"/>
    </source>
</evidence>
<dbReference type="GO" id="GO:0016020">
    <property type="term" value="C:membrane"/>
    <property type="evidence" value="ECO:0007669"/>
    <property type="project" value="UniProtKB-SubCell"/>
</dbReference>
<dbReference type="Proteomes" id="UP000664132">
    <property type="component" value="Unassembled WGS sequence"/>
</dbReference>
<evidence type="ECO:0000256" key="4">
    <source>
        <dbReference type="ARBA" id="ARBA00022692"/>
    </source>
</evidence>
<evidence type="ECO:0000256" key="2">
    <source>
        <dbReference type="ARBA" id="ARBA00010992"/>
    </source>
</evidence>
<sequence>MENLIANLSRPRVLGSSLALNVLLIICACVTSATTGYDGNGLNILPSYSEYFSINTATQGLSTSAIYIGSVIAGLTYSPVPDKLGRRAALFWAAAITIIFVILQTCAVNIAMFVVARIMIGYGNAASTIAAPTYVAETLPYKWRGWGLALITDFYYVGGLIAAGITFGTANMDSTWSWRLPSLFQLLFSIICIAILPFMPESPRWLIYQGRNEEALQVLAQTCADGDDQAPIVLAQYKEIFDTIQYEKNAGETLSVKQMFKTPSARRRVMLVISCALGTVIVGNQIASYYFGTMLTNAGVTDTTVQLEINIILNAFCLVCAIAGTAFGEKVGRRINALISTTLLTIFLYLIGILTKLYGDSNNRAGSYGTVACIFLFMGSYSWAWTPLAFLYPPEILNYAIRAMGMGLNTFFMFGFGLLCVFSLPFALERMGWKTYIMNASWNIALIVFIYFFWVETKGKTLEEIDIVFEGVKHSDVPNIQEVEKGKVDIDVLLTHDEME</sequence>
<feature type="transmembrane region" description="Helical" evidence="7">
    <location>
        <begin position="118"/>
        <end position="136"/>
    </location>
</feature>
<evidence type="ECO:0000256" key="7">
    <source>
        <dbReference type="SAM" id="Phobius"/>
    </source>
</evidence>
<dbReference type="PROSITE" id="PS50850">
    <property type="entry name" value="MFS"/>
    <property type="match status" value="1"/>
</dbReference>
<keyword evidence="5 7" id="KW-1133">Transmembrane helix</keyword>
<dbReference type="GO" id="GO:0005351">
    <property type="term" value="F:carbohydrate:proton symporter activity"/>
    <property type="evidence" value="ECO:0007669"/>
    <property type="project" value="TreeGrafter"/>
</dbReference>
<feature type="transmembrane region" description="Helical" evidence="7">
    <location>
        <begin position="269"/>
        <end position="291"/>
    </location>
</feature>
<name>A0A8H7W0J5_9HELO</name>
<feature type="transmembrane region" description="Helical" evidence="7">
    <location>
        <begin position="57"/>
        <end position="77"/>
    </location>
</feature>
<dbReference type="Pfam" id="PF00083">
    <property type="entry name" value="Sugar_tr"/>
    <property type="match status" value="1"/>
</dbReference>
<evidence type="ECO:0000256" key="3">
    <source>
        <dbReference type="ARBA" id="ARBA00022448"/>
    </source>
</evidence>
<feature type="transmembrane region" description="Helical" evidence="7">
    <location>
        <begin position="436"/>
        <end position="455"/>
    </location>
</feature>
<evidence type="ECO:0000256" key="6">
    <source>
        <dbReference type="ARBA" id="ARBA00023136"/>
    </source>
</evidence>
<evidence type="ECO:0000256" key="1">
    <source>
        <dbReference type="ARBA" id="ARBA00004141"/>
    </source>
</evidence>
<gene>
    <name evidence="9" type="ORF">IFR04_014229</name>
</gene>
<feature type="transmembrane region" description="Helical" evidence="7">
    <location>
        <begin position="18"/>
        <end position="37"/>
    </location>
</feature>
<proteinExistence type="inferred from homology"/>
<accession>A0A8H7W0J5</accession>
<evidence type="ECO:0000259" key="8">
    <source>
        <dbReference type="PROSITE" id="PS50850"/>
    </source>
</evidence>
<feature type="transmembrane region" description="Helical" evidence="7">
    <location>
        <begin position="148"/>
        <end position="170"/>
    </location>
</feature>
<comment type="similarity">
    <text evidence="2">Belongs to the major facilitator superfamily. Sugar transporter (TC 2.A.1.1) family.</text>
</comment>
<dbReference type="InterPro" id="IPR020846">
    <property type="entry name" value="MFS_dom"/>
</dbReference>
<protein>
    <recommendedName>
        <fullName evidence="8">Major facilitator superfamily (MFS) profile domain-containing protein</fullName>
    </recommendedName>
</protein>
<dbReference type="PANTHER" id="PTHR48022:SF31">
    <property type="entry name" value="HEXOSE TRANSPORTER"/>
    <property type="match status" value="1"/>
</dbReference>
<reference evidence="9" key="1">
    <citation type="submission" date="2021-02" db="EMBL/GenBank/DDBJ databases">
        <title>Genome sequence Cadophora malorum strain M34.</title>
        <authorList>
            <person name="Stefanovic E."/>
            <person name="Vu D."/>
            <person name="Scully C."/>
            <person name="Dijksterhuis J."/>
            <person name="Roader J."/>
            <person name="Houbraken J."/>
        </authorList>
    </citation>
    <scope>NUCLEOTIDE SEQUENCE</scope>
    <source>
        <strain evidence="9">M34</strain>
    </source>
</reference>
<feature type="transmembrane region" description="Helical" evidence="7">
    <location>
        <begin position="89"/>
        <end position="112"/>
    </location>
</feature>
<feature type="transmembrane region" description="Helical" evidence="7">
    <location>
        <begin position="311"/>
        <end position="328"/>
    </location>
</feature>
<dbReference type="FunFam" id="1.20.1250.20:FF:000134">
    <property type="entry name" value="MFS sugar transporter protein"/>
    <property type="match status" value="1"/>
</dbReference>
<feature type="transmembrane region" description="Helical" evidence="7">
    <location>
        <begin position="182"/>
        <end position="199"/>
    </location>
</feature>
<comment type="caution">
    <text evidence="9">The sequence shown here is derived from an EMBL/GenBank/DDBJ whole genome shotgun (WGS) entry which is preliminary data.</text>
</comment>
<feature type="domain" description="Major facilitator superfamily (MFS) profile" evidence="8">
    <location>
        <begin position="1"/>
        <end position="458"/>
    </location>
</feature>
<dbReference type="InterPro" id="IPR005828">
    <property type="entry name" value="MFS_sugar_transport-like"/>
</dbReference>
<dbReference type="PANTHER" id="PTHR48022">
    <property type="entry name" value="PLASTIDIC GLUCOSE TRANSPORTER 4"/>
    <property type="match status" value="1"/>
</dbReference>
<evidence type="ECO:0000313" key="10">
    <source>
        <dbReference type="Proteomes" id="UP000664132"/>
    </source>
</evidence>
<dbReference type="SUPFAM" id="SSF103473">
    <property type="entry name" value="MFS general substrate transporter"/>
    <property type="match status" value="1"/>
</dbReference>
<feature type="transmembrane region" description="Helical" evidence="7">
    <location>
        <begin position="367"/>
        <end position="391"/>
    </location>
</feature>
<organism evidence="9 10">
    <name type="scientific">Cadophora malorum</name>
    <dbReference type="NCBI Taxonomy" id="108018"/>
    <lineage>
        <taxon>Eukaryota</taxon>
        <taxon>Fungi</taxon>
        <taxon>Dikarya</taxon>
        <taxon>Ascomycota</taxon>
        <taxon>Pezizomycotina</taxon>
        <taxon>Leotiomycetes</taxon>
        <taxon>Helotiales</taxon>
        <taxon>Ploettnerulaceae</taxon>
        <taxon>Cadophora</taxon>
    </lineage>
</organism>
<dbReference type="OrthoDB" id="4540492at2759"/>
<keyword evidence="6 7" id="KW-0472">Membrane</keyword>
<comment type="subcellular location">
    <subcellularLocation>
        <location evidence="1">Membrane</location>
        <topology evidence="1">Multi-pass membrane protein</topology>
    </subcellularLocation>
</comment>
<keyword evidence="10" id="KW-1185">Reference proteome</keyword>
<dbReference type="Gene3D" id="1.20.1250.20">
    <property type="entry name" value="MFS general substrate transporter like domains"/>
    <property type="match status" value="1"/>
</dbReference>
<evidence type="ECO:0000313" key="9">
    <source>
        <dbReference type="EMBL" id="KAG4412630.1"/>
    </source>
</evidence>